<dbReference type="Proteomes" id="UP000283644">
    <property type="component" value="Unassembled WGS sequence"/>
</dbReference>
<dbReference type="PRINTS" id="PR00819">
    <property type="entry name" value="CBXCFQXSUPER"/>
</dbReference>
<dbReference type="InterPro" id="IPR003959">
    <property type="entry name" value="ATPase_AAA_core"/>
</dbReference>
<dbReference type="PANTHER" id="PTHR43392:SF2">
    <property type="entry name" value="AAA-TYPE ATPASE FAMILY PROTEIN _ ANKYRIN REPEAT FAMILY PROTEIN"/>
    <property type="match status" value="1"/>
</dbReference>
<keyword evidence="7" id="KW-1185">Reference proteome</keyword>
<dbReference type="OrthoDB" id="9806903at2"/>
<dbReference type="GO" id="GO:0016887">
    <property type="term" value="F:ATP hydrolysis activity"/>
    <property type="evidence" value="ECO:0007669"/>
    <property type="project" value="InterPro"/>
</dbReference>
<dbReference type="InterPro" id="IPR003593">
    <property type="entry name" value="AAA+_ATPase"/>
</dbReference>
<comment type="similarity">
    <text evidence="1">Belongs to the CbxX/CfxQ family.</text>
</comment>
<keyword evidence="3" id="KW-0067">ATP-binding</keyword>
<dbReference type="InterPro" id="IPR050773">
    <property type="entry name" value="CbxX/CfxQ_RuBisCO_ESX"/>
</dbReference>
<gene>
    <name evidence="6" type="ORF">D0Z08_03490</name>
</gene>
<dbReference type="SMART" id="SM00382">
    <property type="entry name" value="AAA"/>
    <property type="match status" value="1"/>
</dbReference>
<organism evidence="6 7">
    <name type="scientific">Nocardioides immobilis</name>
    <dbReference type="NCBI Taxonomy" id="2049295"/>
    <lineage>
        <taxon>Bacteria</taxon>
        <taxon>Bacillati</taxon>
        <taxon>Actinomycetota</taxon>
        <taxon>Actinomycetes</taxon>
        <taxon>Propionibacteriales</taxon>
        <taxon>Nocardioidaceae</taxon>
        <taxon>Nocardioides</taxon>
    </lineage>
</organism>
<evidence type="ECO:0000256" key="2">
    <source>
        <dbReference type="ARBA" id="ARBA00022741"/>
    </source>
</evidence>
<reference evidence="6 7" key="1">
    <citation type="submission" date="2018-09" db="EMBL/GenBank/DDBJ databases">
        <title>Genome sequencing of Nocardioides immobilis CCTCC AB 2017083 for comparison to Nocardioides silvaticus.</title>
        <authorList>
            <person name="Li C."/>
            <person name="Wang G."/>
        </authorList>
    </citation>
    <scope>NUCLEOTIDE SEQUENCE [LARGE SCALE GENOMIC DNA]</scope>
    <source>
        <strain evidence="6 7">CCTCC AB 2017083</strain>
    </source>
</reference>
<dbReference type="AlphaFoldDB" id="A0A417Y886"/>
<protein>
    <submittedName>
        <fullName evidence="6">AAA family ATPase</fullName>
    </submittedName>
</protein>
<evidence type="ECO:0000259" key="5">
    <source>
        <dbReference type="SMART" id="SM00382"/>
    </source>
</evidence>
<dbReference type="Gene3D" id="3.40.50.300">
    <property type="entry name" value="P-loop containing nucleotide triphosphate hydrolases"/>
    <property type="match status" value="1"/>
</dbReference>
<dbReference type="InterPro" id="IPR027417">
    <property type="entry name" value="P-loop_NTPase"/>
</dbReference>
<dbReference type="RefSeq" id="WP_118922613.1">
    <property type="nucleotide sequence ID" value="NZ_QXGH01000009.1"/>
</dbReference>
<evidence type="ECO:0000256" key="3">
    <source>
        <dbReference type="ARBA" id="ARBA00022840"/>
    </source>
</evidence>
<feature type="region of interest" description="Disordered" evidence="4">
    <location>
        <begin position="665"/>
        <end position="685"/>
    </location>
</feature>
<dbReference type="PANTHER" id="PTHR43392">
    <property type="entry name" value="AAA-TYPE ATPASE FAMILY PROTEIN / ANKYRIN REPEAT FAMILY PROTEIN"/>
    <property type="match status" value="1"/>
</dbReference>
<dbReference type="FunFam" id="3.40.50.300:FF:000216">
    <property type="entry name" value="Type VII secretion ATPase EccA"/>
    <property type="match status" value="1"/>
</dbReference>
<comment type="caution">
    <text evidence="6">The sequence shown here is derived from an EMBL/GenBank/DDBJ whole genome shotgun (WGS) entry which is preliminary data.</text>
</comment>
<proteinExistence type="inferred from homology"/>
<evidence type="ECO:0000256" key="1">
    <source>
        <dbReference type="ARBA" id="ARBA00010378"/>
    </source>
</evidence>
<dbReference type="GO" id="GO:0005524">
    <property type="term" value="F:ATP binding"/>
    <property type="evidence" value="ECO:0007669"/>
    <property type="project" value="UniProtKB-KW"/>
</dbReference>
<sequence length="685" mass="75188">MTGLVLPDHLAPLLGAAEFIDVVGTSDPWVVPDGWLEDTQQELRRLVERLGPAQAGETSSPYRSGLPRTLPYLWSAISYLPTPAPIFVGSYTQLAQTLLEPWYIPSDKVSPGAVQTFAIRRWDWLLDLAYNARGVDPSAVPEALEVSIAACELLAAAPTHRDRATAAARVLRRALADESLVAAIQRASWPEVDARWQQDHTLVTDEDAAVLPELRGWTSLLAWGLHGFDAAHAHLTDRVSRGQTANQLIASMTLYDGIDELPAAFTAILGPARFQEVSAEIERLRSGFDSVDWLGDTRGWIARSLVTGEIDAARIWMAMATHVAYFNVRLANPDASTSCPDRIGFWEDVRAIFRPAPTVRNPFASKLQARSPVAPTAGATGPGVGERLREDEYGDAVDAAPPPVEIGDPMGELADLIGLQAVKDQVQRLVAEVRAEQLRREIGMPASDRSRHMVFLGNPGTAKTTVARLLARVYAQLGVLDNGHLVEVSRQDLVGEFIGQTAPRTTAAFNRAAGGVLFVDEAYALVPPDSHRDFGHEAISTLLKLMEDRRDEVVVIVAGYPREMQRFLTVNTGLASRFPTTIGFADYSDDELVAIFELLRGRAGYDLDEYVTQQLRLLFPRPRPEGFGNGRFVRNVFEETVARQAQRIVSTGATTPEEIRMLRWQDLPTTPPPDEKPSTGTGLYL</sequence>
<evidence type="ECO:0000256" key="4">
    <source>
        <dbReference type="SAM" id="MobiDB-lite"/>
    </source>
</evidence>
<dbReference type="Pfam" id="PF00004">
    <property type="entry name" value="AAA"/>
    <property type="match status" value="1"/>
</dbReference>
<dbReference type="SUPFAM" id="SSF52540">
    <property type="entry name" value="P-loop containing nucleoside triphosphate hydrolases"/>
    <property type="match status" value="1"/>
</dbReference>
<evidence type="ECO:0000313" key="6">
    <source>
        <dbReference type="EMBL" id="RHW28913.1"/>
    </source>
</evidence>
<dbReference type="InterPro" id="IPR041627">
    <property type="entry name" value="AAA_lid_6"/>
</dbReference>
<dbReference type="Pfam" id="PF17866">
    <property type="entry name" value="AAA_lid_6"/>
    <property type="match status" value="1"/>
</dbReference>
<dbReference type="Gene3D" id="1.10.8.60">
    <property type="match status" value="1"/>
</dbReference>
<evidence type="ECO:0000313" key="7">
    <source>
        <dbReference type="Proteomes" id="UP000283644"/>
    </source>
</evidence>
<accession>A0A417Y886</accession>
<dbReference type="InterPro" id="IPR000641">
    <property type="entry name" value="CbxX/CfxQ"/>
</dbReference>
<keyword evidence="2" id="KW-0547">Nucleotide-binding</keyword>
<feature type="domain" description="AAA+ ATPase" evidence="5">
    <location>
        <begin position="449"/>
        <end position="588"/>
    </location>
</feature>
<dbReference type="EMBL" id="QXGH01000009">
    <property type="protein sequence ID" value="RHW28913.1"/>
    <property type="molecule type" value="Genomic_DNA"/>
</dbReference>
<name>A0A417Y886_9ACTN</name>
<dbReference type="CDD" id="cd00009">
    <property type="entry name" value="AAA"/>
    <property type="match status" value="1"/>
</dbReference>